<evidence type="ECO:0000313" key="2">
    <source>
        <dbReference type="EMBL" id="QRD05744.1"/>
    </source>
</evidence>
<name>A0A7U2NPI2_PHANO</name>
<dbReference type="EMBL" id="CP069041">
    <property type="protein sequence ID" value="QRD05744.1"/>
    <property type="molecule type" value="Genomic_DNA"/>
</dbReference>
<evidence type="ECO:0008006" key="4">
    <source>
        <dbReference type="Google" id="ProtNLM"/>
    </source>
</evidence>
<dbReference type="OMA" id="FQPNTCA"/>
<dbReference type="OrthoDB" id="3679793at2759"/>
<proteinExistence type="predicted"/>
<accession>A0A7U2NPI2</accession>
<keyword evidence="1" id="KW-0732">Signal</keyword>
<evidence type="ECO:0000256" key="1">
    <source>
        <dbReference type="SAM" id="SignalP"/>
    </source>
</evidence>
<keyword evidence="3" id="KW-1185">Reference proteome</keyword>
<reference evidence="3" key="1">
    <citation type="journal article" date="2021" name="BMC Genomics">
        <title>Chromosome-level genome assembly and manually-curated proteome of model necrotroph Parastagonospora nodorum Sn15 reveals a genome-wide trove of candidate effector homologs, and redundancy of virulence-related functions within an accessory chromosome.</title>
        <authorList>
            <person name="Bertazzoni S."/>
            <person name="Jones D.A.B."/>
            <person name="Phan H.T."/>
            <person name="Tan K.-C."/>
            <person name="Hane J.K."/>
        </authorList>
    </citation>
    <scope>NUCLEOTIDE SEQUENCE [LARGE SCALE GENOMIC DNA]</scope>
    <source>
        <strain evidence="3">SN15 / ATCC MYA-4574 / FGSC 10173)</strain>
    </source>
</reference>
<evidence type="ECO:0000313" key="3">
    <source>
        <dbReference type="Proteomes" id="UP000663193"/>
    </source>
</evidence>
<feature type="chain" id="PRO_5034340315" description="Secreted protein" evidence="1">
    <location>
        <begin position="21"/>
        <end position="199"/>
    </location>
</feature>
<gene>
    <name evidence="2" type="ORF">JI435_060150</name>
</gene>
<dbReference type="VEuPathDB" id="FungiDB:JI435_060150"/>
<dbReference type="AlphaFoldDB" id="A0A7U2NPI2"/>
<protein>
    <recommendedName>
        <fullName evidence="4">Secreted protein</fullName>
    </recommendedName>
</protein>
<dbReference type="RefSeq" id="XP_001796403.1">
    <property type="nucleotide sequence ID" value="XM_001796351.1"/>
</dbReference>
<sequence length="199" mass="21146">MLSKISIIATLATFGSLVAADNIYTYINPGCQGCAFFFKDIDHNVCAVSITGNASSIADAIAKGYTTVQSGKFVTQECGQKHFLGWDDGPGKNADGPLQCGTVVGNEKVWGTETCIGMPPYGVDGFHGFSWTEPSSNKSEKRDQWTCTGSVEPDGVVLNGKNYNLHGISQSDADRLKELAMAGGGEVPADLQQHEVAQF</sequence>
<feature type="signal peptide" evidence="1">
    <location>
        <begin position="1"/>
        <end position="20"/>
    </location>
</feature>
<organism evidence="2 3">
    <name type="scientific">Phaeosphaeria nodorum (strain SN15 / ATCC MYA-4574 / FGSC 10173)</name>
    <name type="common">Glume blotch fungus</name>
    <name type="synonym">Parastagonospora nodorum</name>
    <dbReference type="NCBI Taxonomy" id="321614"/>
    <lineage>
        <taxon>Eukaryota</taxon>
        <taxon>Fungi</taxon>
        <taxon>Dikarya</taxon>
        <taxon>Ascomycota</taxon>
        <taxon>Pezizomycotina</taxon>
        <taxon>Dothideomycetes</taxon>
        <taxon>Pleosporomycetidae</taxon>
        <taxon>Pleosporales</taxon>
        <taxon>Pleosporineae</taxon>
        <taxon>Phaeosphaeriaceae</taxon>
        <taxon>Parastagonospora</taxon>
    </lineage>
</organism>
<dbReference type="Proteomes" id="UP000663193">
    <property type="component" value="Chromosome 19"/>
</dbReference>
<dbReference type="KEGG" id="pno:SNOG_06015"/>